<dbReference type="AlphaFoldDB" id="A0A2G9TGP0"/>
<keyword evidence="2" id="KW-1185">Reference proteome</keyword>
<accession>A0A2G9TGP0</accession>
<dbReference type="Proteomes" id="UP000230423">
    <property type="component" value="Unassembled WGS sequence"/>
</dbReference>
<dbReference type="EMBL" id="KZ367937">
    <property type="protein sequence ID" value="PIO57068.1"/>
    <property type="molecule type" value="Genomic_DNA"/>
</dbReference>
<proteinExistence type="predicted"/>
<organism evidence="1 2">
    <name type="scientific">Teladorsagia circumcincta</name>
    <name type="common">Brown stomach worm</name>
    <name type="synonym">Ostertagia circumcincta</name>
    <dbReference type="NCBI Taxonomy" id="45464"/>
    <lineage>
        <taxon>Eukaryota</taxon>
        <taxon>Metazoa</taxon>
        <taxon>Ecdysozoa</taxon>
        <taxon>Nematoda</taxon>
        <taxon>Chromadorea</taxon>
        <taxon>Rhabditida</taxon>
        <taxon>Rhabditina</taxon>
        <taxon>Rhabditomorpha</taxon>
        <taxon>Strongyloidea</taxon>
        <taxon>Trichostrongylidae</taxon>
        <taxon>Teladorsagia</taxon>
    </lineage>
</organism>
<name>A0A2G9TGP0_TELCI</name>
<feature type="non-terminal residue" evidence="1">
    <location>
        <position position="1"/>
    </location>
</feature>
<gene>
    <name evidence="1" type="ORF">TELCIR_21529</name>
</gene>
<sequence>SNLAVALICMTSCPHHGYGGDLKWKTEQKNRGCSLQGRKLFPPFLFASGNMKLFAAETPDKV</sequence>
<reference evidence="1 2" key="1">
    <citation type="submission" date="2015-09" db="EMBL/GenBank/DDBJ databases">
        <title>Draft genome of the parasitic nematode Teladorsagia circumcincta isolate WARC Sus (inbred).</title>
        <authorList>
            <person name="Mitreva M."/>
        </authorList>
    </citation>
    <scope>NUCLEOTIDE SEQUENCE [LARGE SCALE GENOMIC DNA]</scope>
    <source>
        <strain evidence="1 2">S</strain>
    </source>
</reference>
<protein>
    <submittedName>
        <fullName evidence="1">Uncharacterized protein</fullName>
    </submittedName>
</protein>
<evidence type="ECO:0000313" key="2">
    <source>
        <dbReference type="Proteomes" id="UP000230423"/>
    </source>
</evidence>
<evidence type="ECO:0000313" key="1">
    <source>
        <dbReference type="EMBL" id="PIO57068.1"/>
    </source>
</evidence>